<evidence type="ECO:0000313" key="1">
    <source>
        <dbReference type="EMBL" id="AET25150.1"/>
    </source>
</evidence>
<accession>G8JYM9</accession>
<organism evidence="1">
    <name type="scientific">Rhodococcoides fascians D188</name>
    <dbReference type="NCBI Taxonomy" id="1051973"/>
    <lineage>
        <taxon>Bacteria</taxon>
        <taxon>Bacillati</taxon>
        <taxon>Actinomycetota</taxon>
        <taxon>Actinomycetes</taxon>
        <taxon>Mycobacteriales</taxon>
        <taxon>Nocardiaceae</taxon>
        <taxon>Rhodococcoides</taxon>
    </lineage>
</organism>
<geneLocation type="plasmid" evidence="1">
    <name>pFiD188</name>
</geneLocation>
<sequence>MLPYLRYRLPGNHPNTMGVALRSTPRTVKRWFHRVLNRVFEGVQIRLLHRWLIRVILRMQYRVELRTSTRGLNTVLVSTSMPVFLHVLTRVLICDLTCVLVRCY</sequence>
<proteinExistence type="predicted"/>
<reference evidence="1" key="2">
    <citation type="journal article" date="2010" name="Mol. Plant Microbe Interact.">
        <title>Rhodococcus fascians impacts plant development through the dynamic fas-mediated production of a cytokinin mix.</title>
        <authorList>
            <person name="Pertry I."/>
            <person name="Vaclavikova K."/>
            <person name="Gemrotova M."/>
            <person name="Spichal L."/>
            <person name="Galuszka P."/>
            <person name="Depuydt S."/>
            <person name="Temmerman W."/>
            <person name="Stes E."/>
            <person name="De Keyser A."/>
            <person name="Riefler M."/>
            <person name="Biondi S."/>
            <person name="Novak O."/>
            <person name="Schmulling T."/>
            <person name="Strnad M."/>
            <person name="Tarkowski P."/>
            <person name="Holsters M."/>
            <person name="Vereecke D."/>
        </authorList>
    </citation>
    <scope>NUCLEOTIDE SEQUENCE</scope>
    <source>
        <strain evidence="1">D188</strain>
        <plasmid evidence="1">pFiD188</plasmid>
    </source>
</reference>
<reference evidence="1" key="5">
    <citation type="journal article" date="2012" name="Mol. Plant Microbe Interact.">
        <title>pFiD188, the linear virulence plasmid of Rhodococcus fascians D188.</title>
        <authorList>
            <person name="Francis I."/>
            <person name="De Keyser A."/>
            <person name="De Backer P."/>
            <person name="Simon-Mateo C."/>
            <person name="Kalkus J."/>
            <person name="Pertry I."/>
            <person name="Ardiles-Diaz W."/>
            <person name="De Rycke R."/>
            <person name="Vandeputte O.M."/>
            <person name="El Jaziri M."/>
            <person name="Holsters M."/>
            <person name="Vereecke D."/>
        </authorList>
    </citation>
    <scope>NUCLEOTIDE SEQUENCE</scope>
    <source>
        <strain evidence="1">D188</strain>
        <plasmid evidence="1">pFiD188</plasmid>
    </source>
</reference>
<dbReference type="EMBL" id="JN093097">
    <property type="protein sequence ID" value="AET25150.1"/>
    <property type="molecule type" value="Genomic_DNA"/>
</dbReference>
<protein>
    <submittedName>
        <fullName evidence="1">Uncharacterized protein</fullName>
    </submittedName>
</protein>
<keyword evidence="1" id="KW-0614">Plasmid</keyword>
<reference evidence="1" key="3">
    <citation type="journal article" date="2011" name="Annu. Rev. Phytopathol.">
        <title>A successful bacterial coup d'etat: how Rhodococcus fascians redirects plant development.</title>
        <authorList>
            <person name="Stes E."/>
            <person name="Vandeputte O.M."/>
            <person name="El Jaziri M."/>
            <person name="Holsters M."/>
            <person name="Vereecke D."/>
        </authorList>
    </citation>
    <scope>NUCLEOTIDE SEQUENCE</scope>
    <source>
        <strain evidence="1">D188</strain>
        <plasmid evidence="1">pFiD188</plasmid>
    </source>
</reference>
<name>G8JYM9_RHOFA</name>
<reference evidence="1" key="1">
    <citation type="journal article" date="2009" name="Proc. Natl. Acad. Sci. U.S.A.">
        <title>Identification of Rhodococcus fascians cytokinins and their modus operandi to reshape the plant.</title>
        <authorList>
            <person name="Pertry I."/>
            <person name="Vaclavikova K."/>
            <person name="Depuydt S."/>
            <person name="Galuszka P."/>
            <person name="Spichal L."/>
            <person name="Temmerman W."/>
            <person name="Stes E."/>
            <person name="Schmulling T."/>
            <person name="Kakimoto T."/>
            <person name="Van Montagu M.C."/>
            <person name="Strnad M."/>
            <person name="Holsters M."/>
            <person name="Tarkowski P."/>
            <person name="Vereecke D."/>
        </authorList>
    </citation>
    <scope>NUCLEOTIDE SEQUENCE</scope>
    <source>
        <strain evidence="1">D188</strain>
        <plasmid evidence="1">pFiD188</plasmid>
    </source>
</reference>
<dbReference type="AlphaFoldDB" id="G8JYM9"/>
<reference evidence="1" key="4">
    <citation type="submission" date="2011-06" db="EMBL/GenBank/DDBJ databases">
        <authorList>
            <person name="Vereecke D.M."/>
        </authorList>
    </citation>
    <scope>NUCLEOTIDE SEQUENCE</scope>
    <source>
        <strain evidence="1">D188</strain>
        <plasmid evidence="1">pFiD188</plasmid>
    </source>
</reference>
<gene>
    <name evidence="1" type="ORF">pFi_014</name>
</gene>